<evidence type="ECO:0000259" key="3">
    <source>
        <dbReference type="Pfam" id="PF26053"/>
    </source>
</evidence>
<dbReference type="Pfam" id="PF01425">
    <property type="entry name" value="Amidase"/>
    <property type="match status" value="1"/>
</dbReference>
<dbReference type="PANTHER" id="PTHR46310">
    <property type="entry name" value="AMIDASE 1"/>
    <property type="match status" value="1"/>
</dbReference>
<comment type="caution">
    <text evidence="4">The sequence shown here is derived from an EMBL/GenBank/DDBJ whole genome shotgun (WGS) entry which is preliminary data.</text>
</comment>
<gene>
    <name evidence="4" type="ORF">FIESC28_08259</name>
</gene>
<dbReference type="AlphaFoldDB" id="A0A366R826"/>
<dbReference type="PANTHER" id="PTHR46310:SF7">
    <property type="entry name" value="AMIDASE 1"/>
    <property type="match status" value="1"/>
</dbReference>
<dbReference type="GeneID" id="41997693"/>
<dbReference type="InterPro" id="IPR036928">
    <property type="entry name" value="AS_sf"/>
</dbReference>
<evidence type="ECO:0000256" key="1">
    <source>
        <dbReference type="SAM" id="SignalP"/>
    </source>
</evidence>
<feature type="signal peptide" evidence="1">
    <location>
        <begin position="1"/>
        <end position="17"/>
    </location>
</feature>
<name>A0A366R826_9HYPO</name>
<feature type="chain" id="PRO_5016710824" evidence="1">
    <location>
        <begin position="18"/>
        <end position="629"/>
    </location>
</feature>
<dbReference type="Gene3D" id="3.90.1300.10">
    <property type="entry name" value="Amidase signature (AS) domain"/>
    <property type="match status" value="1"/>
</dbReference>
<dbReference type="Pfam" id="PF26053">
    <property type="entry name" value="DUF8016"/>
    <property type="match status" value="1"/>
</dbReference>
<evidence type="ECO:0000313" key="5">
    <source>
        <dbReference type="Proteomes" id="UP000253153"/>
    </source>
</evidence>
<feature type="domain" description="Scytalone dehydratase-like protein Arp1 N-terminal" evidence="3">
    <location>
        <begin position="49"/>
        <end position="103"/>
    </location>
</feature>
<keyword evidence="1" id="KW-0732">Signal</keyword>
<dbReference type="InterPro" id="IPR058329">
    <property type="entry name" value="Arp1_N"/>
</dbReference>
<reference evidence="4 5" key="1">
    <citation type="submission" date="2018-06" db="EMBL/GenBank/DDBJ databases">
        <title>Fusarium incarnatum-equiseti species complex species 28.</title>
        <authorList>
            <person name="Gardiner D.M."/>
        </authorList>
    </citation>
    <scope>NUCLEOTIDE SEQUENCE [LARGE SCALE GENOMIC DNA]</scope>
    <source>
        <strain evidence="4 5">FIESC_28</strain>
    </source>
</reference>
<feature type="domain" description="Amidase" evidence="2">
    <location>
        <begin position="192"/>
        <end position="362"/>
    </location>
</feature>
<evidence type="ECO:0000313" key="4">
    <source>
        <dbReference type="EMBL" id="RBR13293.1"/>
    </source>
</evidence>
<dbReference type="SUPFAM" id="SSF75304">
    <property type="entry name" value="Amidase signature (AS) enzymes"/>
    <property type="match status" value="1"/>
</dbReference>
<protein>
    <submittedName>
        <fullName evidence="4">Uncharacterized protein</fullName>
    </submittedName>
</protein>
<dbReference type="InterPro" id="IPR023631">
    <property type="entry name" value="Amidase_dom"/>
</dbReference>
<sequence>MLLIALLSLTTSAVAKGLRPHGISLSLNGIDYFVSPSTETKLPSSLRPSAKTADSFAFTPVTVVGNSTTAQDALNALFSEWKQKDDVWQSGFLETVIVKNSVACKSGTNKFHYDIKSTVSCVDSLEIPQGPYFLNAHSGDLHRVYRLYDDFSGTFAESLLHLSDGEFQTLSAHMSSSASLTIGVPSRLYYTRTKEQPLAGVRVAVKDLFDIEGVKSSRGNRAWYNLYPAANKTAPAIQNLIDAGAVIVGTQKLSQFANGENPTADWVSYSAPFNPRGDGYQGPSSSSSGAGASVASYPWLDIAVGSDTGGSIRGPAGVTGVFGNRPTHNLVTLDNAMPLSPAMDTAGFLTRDPELWGLAQAAMYGENYTTFSEDVQYPQVVYTLGFPDNSTPNGAIIHRFANDLAEFLATNVTEYDLDQDWASTAPEPVRDLPLTDFLNITYPALITKQQIALIKKPFFRDYAAAHEGRQPYINPAPSVRWAWGESQPDSILDNALKNKTIFMNWFNGQVLPRDDDPQRCSSRILLHTESTGSFGRRDVYKDPPRVPFGWSLSKLSIFSEAPDSVYPLGEVPGFSNITHHEENLPVTVDIMVAKGCDGLIPRLAQDLVAHGILEVPKTGRSLSGGSVLF</sequence>
<dbReference type="RefSeq" id="XP_031013552.1">
    <property type="nucleotide sequence ID" value="XM_031162397.1"/>
</dbReference>
<proteinExistence type="predicted"/>
<keyword evidence="5" id="KW-1185">Reference proteome</keyword>
<accession>A0A366R826</accession>
<dbReference type="OrthoDB" id="5423360at2759"/>
<organism evidence="4 5">
    <name type="scientific">Fusarium coffeatum</name>
    <dbReference type="NCBI Taxonomy" id="231269"/>
    <lineage>
        <taxon>Eukaryota</taxon>
        <taxon>Fungi</taxon>
        <taxon>Dikarya</taxon>
        <taxon>Ascomycota</taxon>
        <taxon>Pezizomycotina</taxon>
        <taxon>Sordariomycetes</taxon>
        <taxon>Hypocreomycetidae</taxon>
        <taxon>Hypocreales</taxon>
        <taxon>Nectriaceae</taxon>
        <taxon>Fusarium</taxon>
        <taxon>Fusarium incarnatum-equiseti species complex</taxon>
    </lineage>
</organism>
<dbReference type="Proteomes" id="UP000253153">
    <property type="component" value="Unassembled WGS sequence"/>
</dbReference>
<evidence type="ECO:0000259" key="2">
    <source>
        <dbReference type="Pfam" id="PF01425"/>
    </source>
</evidence>
<dbReference type="EMBL" id="QKXC01000186">
    <property type="protein sequence ID" value="RBR13293.1"/>
    <property type="molecule type" value="Genomic_DNA"/>
</dbReference>